<evidence type="ECO:0000313" key="2">
    <source>
        <dbReference type="EMBL" id="KAF3450364.1"/>
    </source>
</evidence>
<organism evidence="2 3">
    <name type="scientific">Rhamnella rubrinervis</name>
    <dbReference type="NCBI Taxonomy" id="2594499"/>
    <lineage>
        <taxon>Eukaryota</taxon>
        <taxon>Viridiplantae</taxon>
        <taxon>Streptophyta</taxon>
        <taxon>Embryophyta</taxon>
        <taxon>Tracheophyta</taxon>
        <taxon>Spermatophyta</taxon>
        <taxon>Magnoliopsida</taxon>
        <taxon>eudicotyledons</taxon>
        <taxon>Gunneridae</taxon>
        <taxon>Pentapetalae</taxon>
        <taxon>rosids</taxon>
        <taxon>fabids</taxon>
        <taxon>Rosales</taxon>
        <taxon>Rhamnaceae</taxon>
        <taxon>rhamnoid group</taxon>
        <taxon>Rhamneae</taxon>
        <taxon>Rhamnella</taxon>
    </lineage>
</organism>
<keyword evidence="3" id="KW-1185">Reference proteome</keyword>
<proteinExistence type="predicted"/>
<dbReference type="SUPFAM" id="SSF52540">
    <property type="entry name" value="P-loop containing nucleoside triphosphate hydrolases"/>
    <property type="match status" value="1"/>
</dbReference>
<gene>
    <name evidence="2" type="ORF">FNV43_RR06444</name>
</gene>
<dbReference type="InterPro" id="IPR027417">
    <property type="entry name" value="P-loop_NTPase"/>
</dbReference>
<feature type="domain" description="Helicase C-terminal" evidence="1">
    <location>
        <begin position="176"/>
        <end position="220"/>
    </location>
</feature>
<comment type="caution">
    <text evidence="2">The sequence shown here is derived from an EMBL/GenBank/DDBJ whole genome shotgun (WGS) entry which is preliminary data.</text>
</comment>
<protein>
    <recommendedName>
        <fullName evidence="1">Helicase C-terminal domain-containing protein</fullName>
    </recommendedName>
</protein>
<dbReference type="Proteomes" id="UP000796880">
    <property type="component" value="Unassembled WGS sequence"/>
</dbReference>
<dbReference type="AlphaFoldDB" id="A0A8K0MLE6"/>
<accession>A0A8K0MLE6</accession>
<dbReference type="Gene3D" id="3.40.50.300">
    <property type="entry name" value="P-loop containing nucleotide triphosphate hydrolases"/>
    <property type="match status" value="1"/>
</dbReference>
<dbReference type="OrthoDB" id="1695249at2759"/>
<dbReference type="Pfam" id="PF00271">
    <property type="entry name" value="Helicase_C"/>
    <property type="match status" value="1"/>
</dbReference>
<evidence type="ECO:0000259" key="1">
    <source>
        <dbReference type="Pfam" id="PF00271"/>
    </source>
</evidence>
<reference evidence="2" key="1">
    <citation type="submission" date="2020-03" db="EMBL/GenBank/DDBJ databases">
        <title>A high-quality chromosome-level genome assembly of a woody plant with both climbing and erect habits, Rhamnella rubrinervis.</title>
        <authorList>
            <person name="Lu Z."/>
            <person name="Yang Y."/>
            <person name="Zhu X."/>
            <person name="Sun Y."/>
        </authorList>
    </citation>
    <scope>NUCLEOTIDE SEQUENCE</scope>
    <source>
        <strain evidence="2">BYM</strain>
        <tissue evidence="2">Leaf</tissue>
    </source>
</reference>
<name>A0A8K0MLE6_9ROSA</name>
<evidence type="ECO:0000313" key="3">
    <source>
        <dbReference type="Proteomes" id="UP000796880"/>
    </source>
</evidence>
<dbReference type="InterPro" id="IPR001650">
    <property type="entry name" value="Helicase_C-like"/>
</dbReference>
<sequence length="240" mass="27194">MGEINAYEEEIVEEEQNSVSSTEFPIQSNMFLFLSPITEISVSVILFPSSELLWPLLGFYEFRIASFISLNYSAALLVQDIKSLFALRWGYVGIHSLGFGDFLFKPELLQAIVHSGFEHPSEGKAFSFFLFFFRSPNYKVISDENGRHLSSEIWDGKNCCLCSVNSQQTEPVTGQVAALATWKRHSRILEATEVVGRGTDIERVNIVINYGLPDSADSYLPRSWWVWHLGACNYICLINI</sequence>
<dbReference type="EMBL" id="VOIH02000003">
    <property type="protein sequence ID" value="KAF3450364.1"/>
    <property type="molecule type" value="Genomic_DNA"/>
</dbReference>